<organism evidence="2 3">
    <name type="scientific">Actinokineospora iranica</name>
    <dbReference type="NCBI Taxonomy" id="1271860"/>
    <lineage>
        <taxon>Bacteria</taxon>
        <taxon>Bacillati</taxon>
        <taxon>Actinomycetota</taxon>
        <taxon>Actinomycetes</taxon>
        <taxon>Pseudonocardiales</taxon>
        <taxon>Pseudonocardiaceae</taxon>
        <taxon>Actinokineospora</taxon>
    </lineage>
</organism>
<evidence type="ECO:0000259" key="1">
    <source>
        <dbReference type="Pfam" id="PF05685"/>
    </source>
</evidence>
<dbReference type="RefSeq" id="WP_091450508.1">
    <property type="nucleotide sequence ID" value="NZ_FMZZ01000006.1"/>
</dbReference>
<dbReference type="Gene3D" id="3.90.1570.10">
    <property type="entry name" value="tt1808, chain A"/>
    <property type="match status" value="1"/>
</dbReference>
<accession>A0A1G6R2K7</accession>
<keyword evidence="2" id="KW-0540">Nuclease</keyword>
<dbReference type="Proteomes" id="UP000199501">
    <property type="component" value="Unassembled WGS sequence"/>
</dbReference>
<dbReference type="STRING" id="1271860.SAMN05216174_10691"/>
<reference evidence="3" key="1">
    <citation type="submission" date="2016-10" db="EMBL/GenBank/DDBJ databases">
        <authorList>
            <person name="Varghese N."/>
            <person name="Submissions S."/>
        </authorList>
    </citation>
    <scope>NUCLEOTIDE SEQUENCE [LARGE SCALE GENOMIC DNA]</scope>
    <source>
        <strain evidence="3">IBRC-M 10403</strain>
    </source>
</reference>
<gene>
    <name evidence="2" type="ORF">SAMN05216174_10691</name>
</gene>
<sequence length="185" mass="20576">MSKNPAHDERRLYTAQQVASLPTDRSHRYELSRGVVTVSPRPIPPHSSVLHDLYSQIRPQLRSDLRVYGEIDVDLELTPPVVRVPDLCVTSADAWTGKGMVKADALFVAVEILSPGSRTMDSLLKALDYAEAGIPQYWLVDPELPVTMTVYTLVDGHYEESQRAEHKLIVTDPCPLSIDLDTLGT</sequence>
<evidence type="ECO:0000313" key="2">
    <source>
        <dbReference type="EMBL" id="SDC98484.1"/>
    </source>
</evidence>
<dbReference type="Pfam" id="PF05685">
    <property type="entry name" value="Uma2"/>
    <property type="match status" value="1"/>
</dbReference>
<dbReference type="EMBL" id="FMZZ01000006">
    <property type="protein sequence ID" value="SDC98484.1"/>
    <property type="molecule type" value="Genomic_DNA"/>
</dbReference>
<dbReference type="PANTHER" id="PTHR35400:SF3">
    <property type="entry name" value="SLL1072 PROTEIN"/>
    <property type="match status" value="1"/>
</dbReference>
<keyword evidence="2" id="KW-0378">Hydrolase</keyword>
<dbReference type="GO" id="GO:0004519">
    <property type="term" value="F:endonuclease activity"/>
    <property type="evidence" value="ECO:0007669"/>
    <property type="project" value="UniProtKB-KW"/>
</dbReference>
<dbReference type="InterPro" id="IPR011335">
    <property type="entry name" value="Restrct_endonuc-II-like"/>
</dbReference>
<evidence type="ECO:0000313" key="3">
    <source>
        <dbReference type="Proteomes" id="UP000199501"/>
    </source>
</evidence>
<name>A0A1G6R2K7_9PSEU</name>
<proteinExistence type="predicted"/>
<dbReference type="PANTHER" id="PTHR35400">
    <property type="entry name" value="SLR1083 PROTEIN"/>
    <property type="match status" value="1"/>
</dbReference>
<protein>
    <submittedName>
        <fullName evidence="2">Endonuclease, Uma2 family (Restriction endonuclease fold)</fullName>
    </submittedName>
</protein>
<dbReference type="CDD" id="cd06260">
    <property type="entry name" value="DUF820-like"/>
    <property type="match status" value="1"/>
</dbReference>
<dbReference type="OrthoDB" id="9799703at2"/>
<dbReference type="AlphaFoldDB" id="A0A1G6R2K7"/>
<keyword evidence="2" id="KW-0255">Endonuclease</keyword>
<keyword evidence="3" id="KW-1185">Reference proteome</keyword>
<feature type="domain" description="Putative restriction endonuclease" evidence="1">
    <location>
        <begin position="17"/>
        <end position="175"/>
    </location>
</feature>
<dbReference type="SUPFAM" id="SSF52980">
    <property type="entry name" value="Restriction endonuclease-like"/>
    <property type="match status" value="1"/>
</dbReference>
<dbReference type="InterPro" id="IPR012296">
    <property type="entry name" value="Nuclease_put_TT1808"/>
</dbReference>
<dbReference type="InterPro" id="IPR008538">
    <property type="entry name" value="Uma2"/>
</dbReference>